<protein>
    <recommendedName>
        <fullName evidence="4">Phenylacetic acid degradation protein</fullName>
    </recommendedName>
</protein>
<gene>
    <name evidence="2" type="ORF">Saso_75700</name>
</gene>
<dbReference type="Gene3D" id="3.10.20.520">
    <property type="entry name" value="Phenylacetic acid degradation B"/>
    <property type="match status" value="1"/>
</dbReference>
<dbReference type="Pfam" id="PF05138">
    <property type="entry name" value="PaaA_PaaC"/>
    <property type="match status" value="1"/>
</dbReference>
<dbReference type="InterPro" id="IPR012347">
    <property type="entry name" value="Ferritin-like"/>
</dbReference>
<evidence type="ECO:0000313" key="2">
    <source>
        <dbReference type="EMBL" id="GHI65920.1"/>
    </source>
</evidence>
<evidence type="ECO:0000256" key="1">
    <source>
        <dbReference type="SAM" id="MobiDB-lite"/>
    </source>
</evidence>
<keyword evidence="3" id="KW-1185">Reference proteome</keyword>
<feature type="region of interest" description="Disordered" evidence="1">
    <location>
        <begin position="345"/>
        <end position="364"/>
    </location>
</feature>
<feature type="compositionally biased region" description="Basic residues" evidence="1">
    <location>
        <begin position="99"/>
        <end position="113"/>
    </location>
</feature>
<sequence>MGARRPGPQYALPARAAGGGVMPHVPVDTDVYEVFAQTGAGSALSHVGSIVAPRREAAWHLAKETYGRRDDLSRLWVVRRTDMIVSSAGDRTLLAAKTRMPHRQPRFPTTRRRDRSDGPDTPATAPDTAIAGAGTQSSAAGPGEAGSARAGADPVLSGLWRALADDLFVLGNRLGERIVDYIDLEESLAVGSIGQEALAHAETVLALHGFDEAAADAHFFDRPQSRWQVSRVTGLLGDWPSTVACALVVSAAVTVLAEESAAYGPAIAAVRDEQLVHLDHWRRWARALAAWPETREEFARAYAEVTHHAGDLFGAAPDDTPAGAADASATAARLHARLAALVGDSGGPGSRLPHQPVPREAGGGGSVLARCLARGSLVREHYAPEVFL</sequence>
<feature type="region of interest" description="Disordered" evidence="1">
    <location>
        <begin position="94"/>
        <end position="148"/>
    </location>
</feature>
<dbReference type="SUPFAM" id="SSF47240">
    <property type="entry name" value="Ferritin-like"/>
    <property type="match status" value="1"/>
</dbReference>
<dbReference type="EMBL" id="BNEB01000006">
    <property type="protein sequence ID" value="GHI65920.1"/>
    <property type="molecule type" value="Genomic_DNA"/>
</dbReference>
<dbReference type="Gene3D" id="1.20.1260.10">
    <property type="match status" value="1"/>
</dbReference>
<proteinExistence type="predicted"/>
<evidence type="ECO:0000313" key="3">
    <source>
        <dbReference type="Proteomes" id="UP000649259"/>
    </source>
</evidence>
<dbReference type="InterPro" id="IPR038693">
    <property type="entry name" value="PaaB_sf"/>
</dbReference>
<evidence type="ECO:0008006" key="4">
    <source>
        <dbReference type="Google" id="ProtNLM"/>
    </source>
</evidence>
<organism evidence="2 3">
    <name type="scientific">Streptomyces asoensis</name>
    <dbReference type="NCBI Taxonomy" id="249586"/>
    <lineage>
        <taxon>Bacteria</taxon>
        <taxon>Bacillati</taxon>
        <taxon>Actinomycetota</taxon>
        <taxon>Actinomycetes</taxon>
        <taxon>Kitasatosporales</taxon>
        <taxon>Streptomycetaceae</taxon>
        <taxon>Streptomyces</taxon>
    </lineage>
</organism>
<dbReference type="InterPro" id="IPR009078">
    <property type="entry name" value="Ferritin-like_SF"/>
</dbReference>
<dbReference type="InterPro" id="IPR007814">
    <property type="entry name" value="PaaA_PaaC"/>
</dbReference>
<feature type="compositionally biased region" description="Low complexity" evidence="1">
    <location>
        <begin position="119"/>
        <end position="148"/>
    </location>
</feature>
<name>A0ABQ3SCR3_9ACTN</name>
<comment type="caution">
    <text evidence="2">The sequence shown here is derived from an EMBL/GenBank/DDBJ whole genome shotgun (WGS) entry which is preliminary data.</text>
</comment>
<dbReference type="Pfam" id="PF06243">
    <property type="entry name" value="PaaB"/>
    <property type="match status" value="1"/>
</dbReference>
<reference evidence="3" key="1">
    <citation type="submission" date="2023-07" db="EMBL/GenBank/DDBJ databases">
        <title>Whole genome shotgun sequence of Streptomyces cacaoi subsp. asoensis NBRC 13813.</title>
        <authorList>
            <person name="Komaki H."/>
            <person name="Tamura T."/>
        </authorList>
    </citation>
    <scope>NUCLEOTIDE SEQUENCE [LARGE SCALE GENOMIC DNA]</scope>
    <source>
        <strain evidence="3">NBRC 13813</strain>
    </source>
</reference>
<dbReference type="InterPro" id="IPR009359">
    <property type="entry name" value="PaaB"/>
</dbReference>
<accession>A0ABQ3SCR3</accession>
<dbReference type="Proteomes" id="UP000649259">
    <property type="component" value="Unassembled WGS sequence"/>
</dbReference>